<dbReference type="STRING" id="30069.A0A182YQS6"/>
<proteinExistence type="predicted"/>
<feature type="coiled-coil region" evidence="4">
    <location>
        <begin position="813"/>
        <end position="840"/>
    </location>
</feature>
<evidence type="ECO:0000313" key="7">
    <source>
        <dbReference type="EnsemblMetazoa" id="ASTEI10812-PA"/>
    </source>
</evidence>
<feature type="compositionally biased region" description="Polar residues" evidence="5">
    <location>
        <begin position="51"/>
        <end position="66"/>
    </location>
</feature>
<dbReference type="InterPro" id="IPR022092">
    <property type="entry name" value="TMF_DNA-bd"/>
</dbReference>
<evidence type="ECO:0000313" key="8">
    <source>
        <dbReference type="Proteomes" id="UP000076408"/>
    </source>
</evidence>
<protein>
    <recommendedName>
        <fullName evidence="6">TATA element modulatory factor 1 TATA binding domain-containing protein</fullName>
    </recommendedName>
</protein>
<dbReference type="OMA" id="ICTNDSK"/>
<feature type="region of interest" description="Disordered" evidence="5">
    <location>
        <begin position="49"/>
        <end position="69"/>
    </location>
</feature>
<dbReference type="GO" id="GO:0005783">
    <property type="term" value="C:endoplasmic reticulum"/>
    <property type="evidence" value="ECO:0007669"/>
    <property type="project" value="TreeGrafter"/>
</dbReference>
<feature type="domain" description="TATA element modulatory factor 1 TATA binding" evidence="6">
    <location>
        <begin position="1028"/>
        <end position="1083"/>
    </location>
</feature>
<dbReference type="InterPro" id="IPR022091">
    <property type="entry name" value="TMF_TATA-bd"/>
</dbReference>
<feature type="region of interest" description="Disordered" evidence="5">
    <location>
        <begin position="406"/>
        <end position="426"/>
    </location>
</feature>
<keyword evidence="8" id="KW-1185">Reference proteome</keyword>
<evidence type="ECO:0000256" key="1">
    <source>
        <dbReference type="ARBA" id="ARBA00004555"/>
    </source>
</evidence>
<organism evidence="7 8">
    <name type="scientific">Anopheles stephensi</name>
    <name type="common">Indo-Pakistan malaria mosquito</name>
    <dbReference type="NCBI Taxonomy" id="30069"/>
    <lineage>
        <taxon>Eukaryota</taxon>
        <taxon>Metazoa</taxon>
        <taxon>Ecdysozoa</taxon>
        <taxon>Arthropoda</taxon>
        <taxon>Hexapoda</taxon>
        <taxon>Insecta</taxon>
        <taxon>Pterygota</taxon>
        <taxon>Neoptera</taxon>
        <taxon>Endopterygota</taxon>
        <taxon>Diptera</taxon>
        <taxon>Nematocera</taxon>
        <taxon>Culicoidea</taxon>
        <taxon>Culicidae</taxon>
        <taxon>Anophelinae</taxon>
        <taxon>Anopheles</taxon>
    </lineage>
</organism>
<evidence type="ECO:0000256" key="4">
    <source>
        <dbReference type="SAM" id="Coils"/>
    </source>
</evidence>
<keyword evidence="2" id="KW-0333">Golgi apparatus</keyword>
<feature type="coiled-coil region" evidence="4">
    <location>
        <begin position="10"/>
        <end position="37"/>
    </location>
</feature>
<evidence type="ECO:0000256" key="5">
    <source>
        <dbReference type="SAM" id="MobiDB-lite"/>
    </source>
</evidence>
<feature type="compositionally biased region" description="Polar residues" evidence="5">
    <location>
        <begin position="413"/>
        <end position="422"/>
    </location>
</feature>
<dbReference type="Pfam" id="PF12329">
    <property type="entry name" value="TMF_DNA_bd"/>
    <property type="match status" value="1"/>
</dbReference>
<name>A0A182YQS6_ANOST</name>
<dbReference type="VEuPathDB" id="VectorBase:ASTE003459"/>
<feature type="coiled-coil region" evidence="4">
    <location>
        <begin position="574"/>
        <end position="734"/>
    </location>
</feature>
<reference evidence="7" key="2">
    <citation type="submission" date="2020-05" db="UniProtKB">
        <authorList>
            <consortium name="EnsemblMetazoa"/>
        </authorList>
    </citation>
    <scope>IDENTIFICATION</scope>
    <source>
        <strain evidence="7">Indian</strain>
    </source>
</reference>
<keyword evidence="3 4" id="KW-0175">Coiled coil</keyword>
<reference evidence="8" key="1">
    <citation type="journal article" date="2014" name="Genome Biol.">
        <title>Genome analysis of a major urban malaria vector mosquito, Anopheles stephensi.</title>
        <authorList>
            <person name="Jiang X."/>
            <person name="Peery A."/>
            <person name="Hall A.B."/>
            <person name="Sharma A."/>
            <person name="Chen X.G."/>
            <person name="Waterhouse R.M."/>
            <person name="Komissarov A."/>
            <person name="Riehle M.M."/>
            <person name="Shouche Y."/>
            <person name="Sharakhova M.V."/>
            <person name="Lawson D."/>
            <person name="Pakpour N."/>
            <person name="Arensburger P."/>
            <person name="Davidson V.L."/>
            <person name="Eiglmeier K."/>
            <person name="Emrich S."/>
            <person name="George P."/>
            <person name="Kennedy R.C."/>
            <person name="Mane S.P."/>
            <person name="Maslen G."/>
            <person name="Oringanje C."/>
            <person name="Qi Y."/>
            <person name="Settlage R."/>
            <person name="Tojo M."/>
            <person name="Tubio J.M."/>
            <person name="Unger M.F."/>
            <person name="Wang B."/>
            <person name="Vernick K.D."/>
            <person name="Ribeiro J.M."/>
            <person name="James A.A."/>
            <person name="Michel K."/>
            <person name="Riehle M.A."/>
            <person name="Luckhart S."/>
            <person name="Sharakhov I.V."/>
            <person name="Tu Z."/>
        </authorList>
    </citation>
    <scope>NUCLEOTIDE SEQUENCE [LARGE SCALE GENOMIC DNA]</scope>
    <source>
        <strain evidence="8">Indian</strain>
    </source>
</reference>
<dbReference type="GO" id="GO:0005794">
    <property type="term" value="C:Golgi apparatus"/>
    <property type="evidence" value="ECO:0007669"/>
    <property type="project" value="UniProtKB-SubCell"/>
</dbReference>
<dbReference type="AlphaFoldDB" id="A0A182YQS6"/>
<evidence type="ECO:0000256" key="3">
    <source>
        <dbReference type="ARBA" id="ARBA00023054"/>
    </source>
</evidence>
<dbReference type="InterPro" id="IPR052602">
    <property type="entry name" value="Growth_transcription_reg"/>
</dbReference>
<dbReference type="VEuPathDB" id="VectorBase:ASTEI10812"/>
<dbReference type="PANTHER" id="PTHR46515">
    <property type="entry name" value="TATA ELEMENT MODULATORY FACTOR TMF1"/>
    <property type="match status" value="1"/>
</dbReference>
<accession>A0A182YQS6</accession>
<comment type="subcellular location">
    <subcellularLocation>
        <location evidence="1">Golgi apparatus</location>
    </subcellularLocation>
</comment>
<dbReference type="VEuPathDB" id="VectorBase:ASTEI20_041708"/>
<dbReference type="PANTHER" id="PTHR46515:SF1">
    <property type="entry name" value="TATA ELEMENT MODULATORY FACTOR"/>
    <property type="match status" value="1"/>
</dbReference>
<dbReference type="Proteomes" id="UP000076408">
    <property type="component" value="Unassembled WGS sequence"/>
</dbReference>
<dbReference type="Pfam" id="PF12325">
    <property type="entry name" value="TMF_TATA_bd"/>
    <property type="match status" value="2"/>
</dbReference>
<evidence type="ECO:0000259" key="6">
    <source>
        <dbReference type="Pfam" id="PF12325"/>
    </source>
</evidence>
<sequence length="1108" mass="125467">MSWFDTTGIANLAKNALKEAQKQIDKALDIKDEDETAIFNVSNEPAGKNSFFDQPINNSSTVTKPPSSLKPLRSFEKSKNENIVDLPGAEVDSSESIEVLTPVTISGSTVTSLSQRSSSLVMIQDDEESESVDVLGIIRTVPDSTTVCNELPKHGEKNEDEISVVDDCIANTLAEQPITILETELLPITVAPSRSKHKYSVSSAPSVNFINDGCKALKKSVEESKDVVVPSRSSSNNIHIVSELTTSYSVERPVTEIYHYKYSGDGFHLKQATKPEEELDQSYESIELQTQTSDMAHSFVEIKPGSNDTSDHLTTKNATEKIEYSAKFSDTVFGSPVGPGGSQSLFQSLGDDEIETTTSSDIEIISSPNGGDSSSTHSGVYRTSPMKITDGKSANFDMLLTKKRRGHTRESSEISMNSGNSDDSVHLSETERLMRRLVEVSEKLEQRDYRLVELGRQNAELNEQIVQLTAQLENKAKREGASDLDGYMQRLSALERKFQQSIREKEDLKGKLEALIAEAQEKVAKSDMEKALVERDFMINELQKEGESLSKQILQHSNIIKKLRVKEKESDALIRRQCNEINELTQETERLKRSLSAKDEVEHAQIVAVHKLTSEKSKLERECATLNSNLDDQTQKYESLRKSFEFARKELNEKAELCEDLQNRLTKLQNCESDFQSFQKTNKMLMDQIEELRGQLRRSEHDNGQRLIRVKNEHVELLRRLEASETRAEEEKNASVLLTAPLMKQLESLQCIIRHKERLWEQRDTSFTQQLVETLERVKIITEKEAAQKNMITTMQDRITTLEERLTAALVQTEETLINIKQKTQETENLERKYQKSLTEHESLQNYKTSEFQRASSLSNSDCIDKPTSCENKILEIPNDMKLQVDINTTLLTEFDTRLSGISPTHSIGNLSLPESLNSIPWNASEDNLGVNSVGKNTAPADSLSDVGYNLSIMFNNTSLLETLQSTLKQRDGEVYQLQWEVSRFQQERNILSSEISNLTMELDNVCLIGRYFTNAFLITFFHPTQVRERFERSIRLEAEHKDLQNRYDALLQMYGESVEKTEELQLDLADVKEMYKIQIDDLLQRQRDLIASMSHHSSLLSSPGNNC</sequence>
<feature type="domain" description="TATA element modulatory factor 1 TATA binding" evidence="6">
    <location>
        <begin position="956"/>
        <end position="1005"/>
    </location>
</feature>
<dbReference type="EnsemblMetazoa" id="ASTEI10812-RA">
    <property type="protein sequence ID" value="ASTEI10812-PA"/>
    <property type="gene ID" value="ASTEI10812"/>
</dbReference>
<feature type="coiled-coil region" evidence="4">
    <location>
        <begin position="427"/>
        <end position="536"/>
    </location>
</feature>
<evidence type="ECO:0000256" key="2">
    <source>
        <dbReference type="ARBA" id="ARBA00023034"/>
    </source>
</evidence>